<accession>A0A510KFF2</accession>
<reference evidence="1 2" key="1">
    <citation type="submission" date="2019-07" db="EMBL/GenBank/DDBJ databases">
        <title>Complete Genome Sequence of Leptotrichia wadei Strain JMUB3934.</title>
        <authorList>
            <person name="Watanabe S."/>
            <person name="Cui L."/>
        </authorList>
    </citation>
    <scope>NUCLEOTIDE SEQUENCE [LARGE SCALE GENOMIC DNA]</scope>
    <source>
        <strain evidence="1 2">JMUB3934</strain>
    </source>
</reference>
<evidence type="ECO:0000313" key="1">
    <source>
        <dbReference type="EMBL" id="BBM50410.1"/>
    </source>
</evidence>
<gene>
    <name evidence="1" type="ORF">JMUB3934_1710</name>
</gene>
<dbReference type="AlphaFoldDB" id="A0A510KFF2"/>
<dbReference type="EMBL" id="AP019835">
    <property type="protein sequence ID" value="BBM50410.1"/>
    <property type="molecule type" value="Genomic_DNA"/>
</dbReference>
<proteinExistence type="predicted"/>
<dbReference type="Proteomes" id="UP000321501">
    <property type="component" value="Chromosome"/>
</dbReference>
<name>A0A510KFF2_9FUSO</name>
<organism evidence="1 2">
    <name type="scientific">Leptotrichia wadei</name>
    <dbReference type="NCBI Taxonomy" id="157687"/>
    <lineage>
        <taxon>Bacteria</taxon>
        <taxon>Fusobacteriati</taxon>
        <taxon>Fusobacteriota</taxon>
        <taxon>Fusobacteriia</taxon>
        <taxon>Fusobacteriales</taxon>
        <taxon>Leptotrichiaceae</taxon>
        <taxon>Leptotrichia</taxon>
    </lineage>
</organism>
<protein>
    <submittedName>
        <fullName evidence="1">Uncharacterized protein</fullName>
    </submittedName>
</protein>
<evidence type="ECO:0000313" key="2">
    <source>
        <dbReference type="Proteomes" id="UP000321501"/>
    </source>
</evidence>
<sequence length="146" mass="17455">MMNKSYIGTCGVLKNNSPSSDKIIHFDDIFKYENFNKNFGYPMSILWGTILKCKTEELDYIGIKMLGSKNQEVIRIRKEFYEIIKCPQFNIGDKVKLIKYPDKKATVRKIYWHDKNKRIYYLLNVENDKRKSASRYYEDDNKLEKV</sequence>